<evidence type="ECO:0000313" key="3">
    <source>
        <dbReference type="Proteomes" id="UP001054945"/>
    </source>
</evidence>
<protein>
    <submittedName>
        <fullName evidence="2">Uncharacterized protein</fullName>
    </submittedName>
</protein>
<dbReference type="Proteomes" id="UP001054945">
    <property type="component" value="Unassembled WGS sequence"/>
</dbReference>
<accession>A0AAV4PSJ4</accession>
<feature type="compositionally biased region" description="Basic and acidic residues" evidence="1">
    <location>
        <begin position="55"/>
        <end position="75"/>
    </location>
</feature>
<keyword evidence="3" id="KW-1185">Reference proteome</keyword>
<reference evidence="2 3" key="1">
    <citation type="submission" date="2021-06" db="EMBL/GenBank/DDBJ databases">
        <title>Caerostris extrusa draft genome.</title>
        <authorList>
            <person name="Kono N."/>
            <person name="Arakawa K."/>
        </authorList>
    </citation>
    <scope>NUCLEOTIDE SEQUENCE [LARGE SCALE GENOMIC DNA]</scope>
</reference>
<feature type="region of interest" description="Disordered" evidence="1">
    <location>
        <begin position="54"/>
        <end position="83"/>
    </location>
</feature>
<comment type="caution">
    <text evidence="2">The sequence shown here is derived from an EMBL/GenBank/DDBJ whole genome shotgun (WGS) entry which is preliminary data.</text>
</comment>
<dbReference type="EMBL" id="BPLR01005007">
    <property type="protein sequence ID" value="GIX99111.1"/>
    <property type="molecule type" value="Genomic_DNA"/>
</dbReference>
<organism evidence="2 3">
    <name type="scientific">Caerostris extrusa</name>
    <name type="common">Bark spider</name>
    <name type="synonym">Caerostris bankana</name>
    <dbReference type="NCBI Taxonomy" id="172846"/>
    <lineage>
        <taxon>Eukaryota</taxon>
        <taxon>Metazoa</taxon>
        <taxon>Ecdysozoa</taxon>
        <taxon>Arthropoda</taxon>
        <taxon>Chelicerata</taxon>
        <taxon>Arachnida</taxon>
        <taxon>Araneae</taxon>
        <taxon>Araneomorphae</taxon>
        <taxon>Entelegynae</taxon>
        <taxon>Araneoidea</taxon>
        <taxon>Araneidae</taxon>
        <taxon>Caerostris</taxon>
    </lineage>
</organism>
<sequence>MVTFNVEWNVSYNDWGRNALHQSFFYFAYQRASNYSQNSGTNAAAIPRWYSESQTLHDRPPDTGMEKKQKQEQNNKRKPAYRGVWQKRKKGCPGICHFLPPFSSYPHLSLSLLKTSLLAYNETRKNCDLWTYVNPVEICNIERRKMRK</sequence>
<gene>
    <name evidence="2" type="ORF">CEXT_33541</name>
</gene>
<evidence type="ECO:0000256" key="1">
    <source>
        <dbReference type="SAM" id="MobiDB-lite"/>
    </source>
</evidence>
<dbReference type="AlphaFoldDB" id="A0AAV4PSJ4"/>
<proteinExistence type="predicted"/>
<name>A0AAV4PSJ4_CAEEX</name>
<evidence type="ECO:0000313" key="2">
    <source>
        <dbReference type="EMBL" id="GIX99111.1"/>
    </source>
</evidence>